<evidence type="ECO:0000259" key="1">
    <source>
        <dbReference type="Pfam" id="PF13302"/>
    </source>
</evidence>
<dbReference type="GO" id="GO:0016747">
    <property type="term" value="F:acyltransferase activity, transferring groups other than amino-acyl groups"/>
    <property type="evidence" value="ECO:0007669"/>
    <property type="project" value="InterPro"/>
</dbReference>
<dbReference type="Pfam" id="PF13302">
    <property type="entry name" value="Acetyltransf_3"/>
    <property type="match status" value="1"/>
</dbReference>
<dbReference type="AlphaFoldDB" id="A0A411PF23"/>
<organism evidence="2 3">
    <name type="scientific">Shewanella maritima</name>
    <dbReference type="NCBI Taxonomy" id="2520507"/>
    <lineage>
        <taxon>Bacteria</taxon>
        <taxon>Pseudomonadati</taxon>
        <taxon>Pseudomonadota</taxon>
        <taxon>Gammaproteobacteria</taxon>
        <taxon>Alteromonadales</taxon>
        <taxon>Shewanellaceae</taxon>
        <taxon>Shewanella</taxon>
    </lineage>
</organism>
<accession>A0A411PF23</accession>
<gene>
    <name evidence="2" type="ORF">EXU30_04665</name>
</gene>
<reference evidence="2 3" key="1">
    <citation type="submission" date="2019-02" db="EMBL/GenBank/DDBJ databases">
        <title>Shewanella sp. D4-2 isolated from Dokdo Island.</title>
        <authorList>
            <person name="Baek K."/>
        </authorList>
    </citation>
    <scope>NUCLEOTIDE SEQUENCE [LARGE SCALE GENOMIC DNA]</scope>
    <source>
        <strain evidence="2 3">D4-2</strain>
    </source>
</reference>
<keyword evidence="2" id="KW-0808">Transferase</keyword>
<sequence length="176" mass="20514">MQLNFATPQLNMRLLSKDDFALFALLYGDEKTMRKICAPFDAEQLTKTFELALTRTHDQHYRYWMWVIEHQGKAIGLQSLGIRKATDNDADIGIMLLQQAHGKPFAMDATIGLVSFGFKHLNFRRIYAEFDHKNLATKRITKRLNFTYESTQDTDNNKQTAQNSLTCYLEAEKWHF</sequence>
<evidence type="ECO:0000313" key="2">
    <source>
        <dbReference type="EMBL" id="QBF82074.1"/>
    </source>
</evidence>
<dbReference type="EMBL" id="CP036200">
    <property type="protein sequence ID" value="QBF82074.1"/>
    <property type="molecule type" value="Genomic_DNA"/>
</dbReference>
<dbReference type="Proteomes" id="UP000291106">
    <property type="component" value="Chromosome"/>
</dbReference>
<feature type="domain" description="N-acetyltransferase" evidence="1">
    <location>
        <begin position="10"/>
        <end position="147"/>
    </location>
</feature>
<keyword evidence="3" id="KW-1185">Reference proteome</keyword>
<evidence type="ECO:0000313" key="3">
    <source>
        <dbReference type="Proteomes" id="UP000291106"/>
    </source>
</evidence>
<dbReference type="InterPro" id="IPR000182">
    <property type="entry name" value="GNAT_dom"/>
</dbReference>
<name>A0A411PF23_9GAMM</name>
<dbReference type="RefSeq" id="WP_130598047.1">
    <property type="nucleotide sequence ID" value="NZ_CP036200.1"/>
</dbReference>
<proteinExistence type="predicted"/>
<dbReference type="PANTHER" id="PTHR43792:SF1">
    <property type="entry name" value="N-ACETYLTRANSFERASE DOMAIN-CONTAINING PROTEIN"/>
    <property type="match status" value="1"/>
</dbReference>
<dbReference type="SUPFAM" id="SSF55729">
    <property type="entry name" value="Acyl-CoA N-acyltransferases (Nat)"/>
    <property type="match status" value="1"/>
</dbReference>
<dbReference type="InterPro" id="IPR051531">
    <property type="entry name" value="N-acetyltransferase"/>
</dbReference>
<dbReference type="InterPro" id="IPR016181">
    <property type="entry name" value="Acyl_CoA_acyltransferase"/>
</dbReference>
<dbReference type="KEGG" id="smai:EXU30_04665"/>
<protein>
    <submittedName>
        <fullName evidence="2">N-acetyltransferase</fullName>
    </submittedName>
</protein>
<dbReference type="Gene3D" id="3.40.630.30">
    <property type="match status" value="1"/>
</dbReference>
<dbReference type="OrthoDB" id="6195901at2"/>
<dbReference type="PANTHER" id="PTHR43792">
    <property type="entry name" value="GNAT FAMILY, PUTATIVE (AFU_ORTHOLOGUE AFUA_3G00765)-RELATED-RELATED"/>
    <property type="match status" value="1"/>
</dbReference>